<proteinExistence type="inferred from homology"/>
<evidence type="ECO:0000256" key="6">
    <source>
        <dbReference type="ARBA" id="ARBA00023026"/>
    </source>
</evidence>
<organism evidence="9 10">
    <name type="scientific">Phytophthora megakarya</name>
    <dbReference type="NCBI Taxonomy" id="4795"/>
    <lineage>
        <taxon>Eukaryota</taxon>
        <taxon>Sar</taxon>
        <taxon>Stramenopiles</taxon>
        <taxon>Oomycota</taxon>
        <taxon>Peronosporomycetes</taxon>
        <taxon>Peronosporales</taxon>
        <taxon>Peronosporaceae</taxon>
        <taxon>Phytophthora</taxon>
    </lineage>
</organism>
<evidence type="ECO:0000256" key="4">
    <source>
        <dbReference type="ARBA" id="ARBA00022525"/>
    </source>
</evidence>
<dbReference type="OrthoDB" id="118898at2759"/>
<name>A0A225UUS6_9STRA</name>
<comment type="subcellular location">
    <subcellularLocation>
        <location evidence="1">Host cell</location>
    </subcellularLocation>
    <subcellularLocation>
        <location evidence="2">Secreted</location>
    </subcellularLocation>
</comment>
<feature type="signal peptide" evidence="7">
    <location>
        <begin position="1"/>
        <end position="18"/>
    </location>
</feature>
<evidence type="ECO:0000313" key="10">
    <source>
        <dbReference type="Proteomes" id="UP000198211"/>
    </source>
</evidence>
<evidence type="ECO:0000256" key="7">
    <source>
        <dbReference type="SAM" id="SignalP"/>
    </source>
</evidence>
<evidence type="ECO:0000256" key="3">
    <source>
        <dbReference type="ARBA" id="ARBA00010400"/>
    </source>
</evidence>
<dbReference type="AlphaFoldDB" id="A0A225UUS6"/>
<dbReference type="Pfam" id="PF22748">
    <property type="entry name" value="PexRD54_WY"/>
    <property type="match status" value="1"/>
</dbReference>
<keyword evidence="10" id="KW-1185">Reference proteome</keyword>
<dbReference type="Proteomes" id="UP000198211">
    <property type="component" value="Unassembled WGS sequence"/>
</dbReference>
<reference evidence="10" key="1">
    <citation type="submission" date="2017-03" db="EMBL/GenBank/DDBJ databases">
        <title>Phytopthora megakarya and P. palmivora, two closely related causual agents of cacao black pod achieved similar genome size and gene model numbers by different mechanisms.</title>
        <authorList>
            <person name="Ali S."/>
            <person name="Shao J."/>
            <person name="Larry D.J."/>
            <person name="Kronmiller B."/>
            <person name="Shen D."/>
            <person name="Strem M.D."/>
            <person name="Melnick R.L."/>
            <person name="Guiltinan M.J."/>
            <person name="Tyler B.M."/>
            <person name="Meinhardt L.W."/>
            <person name="Bailey B.A."/>
        </authorList>
    </citation>
    <scope>NUCLEOTIDE SEQUENCE [LARGE SCALE GENOMIC DNA]</scope>
    <source>
        <strain evidence="10">zdho120</strain>
    </source>
</reference>
<comment type="caution">
    <text evidence="9">The sequence shown here is derived from an EMBL/GenBank/DDBJ whole genome shotgun (WGS) entry which is preliminary data.</text>
</comment>
<evidence type="ECO:0000256" key="2">
    <source>
        <dbReference type="ARBA" id="ARBA00004613"/>
    </source>
</evidence>
<dbReference type="EMBL" id="NBNE01011331">
    <property type="protein sequence ID" value="OWY96691.1"/>
    <property type="molecule type" value="Genomic_DNA"/>
</dbReference>
<accession>A0A225UUS6</accession>
<keyword evidence="5 7" id="KW-0732">Signal</keyword>
<sequence>MRLALITLLFGTIVIADASSVSKNMNVTPQNVAPLPRLLRVLRTAKTEEDNEERAIGFAMIDNIFESISVQMALKNKETGVDKAFQLLKLDEVGENLFQNPQFTNWEKYVKMVKGKDADNAILSSLHYRYGDDGVSKLLANAEKKPATKELATKLEAKRLNDWIRDYRFYTPDKVFENLKLNKATDNMFDSPQLATFSKFVDMWNPRNSR</sequence>
<protein>
    <submittedName>
        <fullName evidence="9">Avirulence (Avh) protein</fullName>
    </submittedName>
</protein>
<evidence type="ECO:0000259" key="8">
    <source>
        <dbReference type="Pfam" id="PF22748"/>
    </source>
</evidence>
<keyword evidence="6" id="KW-0843">Virulence</keyword>
<feature type="non-terminal residue" evidence="9">
    <location>
        <position position="210"/>
    </location>
</feature>
<evidence type="ECO:0000313" key="9">
    <source>
        <dbReference type="EMBL" id="OWY96691.1"/>
    </source>
</evidence>
<feature type="domain" description="RxLR effector PexRD54 WY" evidence="8">
    <location>
        <begin position="84"/>
        <end position="110"/>
    </location>
</feature>
<gene>
    <name evidence="9" type="ORF">PHMEG_00032980</name>
</gene>
<keyword evidence="4" id="KW-0964">Secreted</keyword>
<feature type="chain" id="PRO_5013347759" evidence="7">
    <location>
        <begin position="19"/>
        <end position="210"/>
    </location>
</feature>
<evidence type="ECO:0000256" key="5">
    <source>
        <dbReference type="ARBA" id="ARBA00022729"/>
    </source>
</evidence>
<dbReference type="InterPro" id="IPR054463">
    <property type="entry name" value="PexRD54_WY"/>
</dbReference>
<evidence type="ECO:0000256" key="1">
    <source>
        <dbReference type="ARBA" id="ARBA00004340"/>
    </source>
</evidence>
<comment type="similarity">
    <text evidence="3">Belongs to the RxLR effector family.</text>
</comment>